<keyword evidence="1" id="KW-0347">Helicase</keyword>
<dbReference type="SMART" id="SM00487">
    <property type="entry name" value="DEXDc"/>
    <property type="match status" value="1"/>
</dbReference>
<dbReference type="Pfam" id="PF00176">
    <property type="entry name" value="SNF2-rel_dom"/>
    <property type="match status" value="1"/>
</dbReference>
<keyword evidence="1" id="KW-0067">ATP-binding</keyword>
<dbReference type="PROSITE" id="PS51192">
    <property type="entry name" value="HELICASE_ATP_BIND_1"/>
    <property type="match status" value="1"/>
</dbReference>
<dbReference type="InterPro" id="IPR000330">
    <property type="entry name" value="SNF2_N"/>
</dbReference>
<keyword evidence="4" id="KW-1185">Reference proteome</keyword>
<comment type="caution">
    <text evidence="3">The sequence shown here is derived from an EMBL/GenBank/DDBJ whole genome shotgun (WGS) entry which is preliminary data.</text>
</comment>
<evidence type="ECO:0000313" key="3">
    <source>
        <dbReference type="EMBL" id="MFA0569244.1"/>
    </source>
</evidence>
<dbReference type="NCBIfam" id="NF041062">
    <property type="entry name" value="DpdE"/>
    <property type="match status" value="1"/>
</dbReference>
<gene>
    <name evidence="3" type="primary">dpdE</name>
    <name evidence="3" type="ORF">AB4566_13295</name>
</gene>
<protein>
    <submittedName>
        <fullName evidence="3">Protein DpdE</fullName>
    </submittedName>
</protein>
<evidence type="ECO:0000313" key="4">
    <source>
        <dbReference type="Proteomes" id="UP001570417"/>
    </source>
</evidence>
<reference evidence="3 4" key="1">
    <citation type="journal article" date="2024" name="ISME J.">
        <title>Tailless and filamentous prophages are predominant in marine Vibrio.</title>
        <authorList>
            <person name="Steensen K."/>
            <person name="Seneca J."/>
            <person name="Bartlau N."/>
            <person name="Yu X.A."/>
            <person name="Hussain F.A."/>
            <person name="Polz M.F."/>
        </authorList>
    </citation>
    <scope>NUCLEOTIDE SEQUENCE [LARGE SCALE GENOMIC DNA]</scope>
    <source>
        <strain evidence="3 4">10N.222.51.A1</strain>
    </source>
</reference>
<dbReference type="Gene3D" id="3.40.50.300">
    <property type="entry name" value="P-loop containing nucleotide triphosphate hydrolases"/>
    <property type="match status" value="1"/>
</dbReference>
<name>A0ABV4NCV6_9VIBR</name>
<dbReference type="InterPro" id="IPR038718">
    <property type="entry name" value="SNF2-like_sf"/>
</dbReference>
<dbReference type="Proteomes" id="UP001570417">
    <property type="component" value="Unassembled WGS sequence"/>
</dbReference>
<organism evidence="3 4">
    <name type="scientific">Vibrio gallaecicus</name>
    <dbReference type="NCBI Taxonomy" id="552386"/>
    <lineage>
        <taxon>Bacteria</taxon>
        <taxon>Pseudomonadati</taxon>
        <taxon>Pseudomonadota</taxon>
        <taxon>Gammaproteobacteria</taxon>
        <taxon>Vibrionales</taxon>
        <taxon>Vibrionaceae</taxon>
        <taxon>Vibrio</taxon>
    </lineage>
</organism>
<dbReference type="InterPro" id="IPR027417">
    <property type="entry name" value="P-loop_NTPase"/>
</dbReference>
<dbReference type="PANTHER" id="PTHR10799">
    <property type="entry name" value="SNF2/RAD54 HELICASE FAMILY"/>
    <property type="match status" value="1"/>
</dbReference>
<feature type="domain" description="Helicase ATP-binding" evidence="2">
    <location>
        <begin position="175"/>
        <end position="350"/>
    </location>
</feature>
<keyword evidence="1" id="KW-0547">Nucleotide-binding</keyword>
<dbReference type="SUPFAM" id="SSF52540">
    <property type="entry name" value="P-loop containing nucleoside triphosphate hydrolases"/>
    <property type="match status" value="2"/>
</dbReference>
<evidence type="ECO:0000256" key="1">
    <source>
        <dbReference type="ARBA" id="ARBA00022806"/>
    </source>
</evidence>
<accession>A0ABV4NCV6</accession>
<keyword evidence="1" id="KW-0378">Hydrolase</keyword>
<sequence>MTSVRVGSLVKSSSAFSGIGKVVAINTMLQTADIAFFHSPQKPYERKITVQAAELQTATIQLQSIVFCRIGSKQRWQQGFYDGARPNDQYLIKFSRSYSDVFDVQDLFVPNLASSLTMQPQDFLKAKCTVSPYLTEMRNRFFDAYIDQRTACESIPALLGSAVELESHQLAVVSRVLSDSTQKYLLCDEVGLGKTIEAGLILRHHINEKGRQARVFVIAPQALVGQWKKELETRFHLGDILDLASDSLGDNFDPEQIIYIGEYQEILNLNKQFAQSDAHNNQPKVPTMIVIDEAHRLSEFAWSENDDERTIFNHLAKASEFAECSLLLTGTPLVGRERDYLAMLHCLEPSKFPLTEQGVEQLTASITNQSNYVALYRSLDPSHEDDDIEDAIETIEDLDLQDDELEKYIEEAKPLVDFYNDDEVDPVIRNTAVLALRKYFGERYTTNYRMLRNRRNSSNGALQGNSIGHLFPGLNPSQVITWNLPLSEVLLDQQLDDLRSMQSVLKSSVLCEHNYLSWVNALMLSPEFFAKKIEREGTLQLTSNEERERWMSMLDVAKAEQKAKDKALQDAIIGWKEDHPSGKVVVFCGEPTVADSVYKVLDKLFGCSVERHVPGIEPSFVRQDSVSVLICDQHGEDGLNLQGKKRLAIHYSLPLELHRIEQRNGRLNRYSAQNRGASPVQNMIMLPAREGFYCGWAGVLRHGIGTFEEYRASIQEPIDQFLQASWPRVWLHGYEQLKEMEMELSRSNGIVNTELRKLELQDTMDRDTLDVRESVRFSERIKSADERFDESSIHYLSWITNGLMFNRSRGGIPDSFTLSFQHERTRVNVNNLIKHCVIGLDFDNSSYITPKTHPMSFERSRCAQTGAYPFRLGQPFVDAIYMLSSELPYGVTSALIRKLSAKIQRQLVIKTQWLTTYDDGSSNNQIFKDKVAAPMISQYAYQSNGTLISTSPNIELLNASYSKKGSNLLIGEIVIPYQDINISMMQTGEDVTDLWEYVEQIYTQTTWEHAIDEVFRTSQQQQHTEYMKKNLHIDPSHALHTLLSMQVILLEGS</sequence>
<dbReference type="Gene3D" id="3.40.50.10810">
    <property type="entry name" value="Tandem AAA-ATPase domain"/>
    <property type="match status" value="1"/>
</dbReference>
<evidence type="ECO:0000259" key="2">
    <source>
        <dbReference type="PROSITE" id="PS51192"/>
    </source>
</evidence>
<dbReference type="RefSeq" id="WP_372266394.1">
    <property type="nucleotide sequence ID" value="NZ_JBFRUW010000048.1"/>
</dbReference>
<proteinExistence type="predicted"/>
<dbReference type="InterPro" id="IPR014001">
    <property type="entry name" value="Helicase_ATP-bd"/>
</dbReference>
<dbReference type="EMBL" id="JBFRUW010000048">
    <property type="protein sequence ID" value="MFA0569244.1"/>
    <property type="molecule type" value="Genomic_DNA"/>
</dbReference>